<reference evidence="18 19" key="1">
    <citation type="submission" date="2021-01" db="EMBL/GenBank/DDBJ databases">
        <title>Whole genome shotgun sequence of Catellatospora bangladeshensis NBRC 107357.</title>
        <authorList>
            <person name="Komaki H."/>
            <person name="Tamura T."/>
        </authorList>
    </citation>
    <scope>NUCLEOTIDE SEQUENCE [LARGE SCALE GENOMIC DNA]</scope>
    <source>
        <strain evidence="18 19">NBRC 107357</strain>
    </source>
</reference>
<dbReference type="Proteomes" id="UP000601223">
    <property type="component" value="Unassembled WGS sequence"/>
</dbReference>
<dbReference type="InterPro" id="IPR024706">
    <property type="entry name" value="Peroxiredoxin_AhpC-typ"/>
</dbReference>
<comment type="similarity">
    <text evidence="12">Belongs to the peroxiredoxin family. BCP/PrxQ subfamily.</text>
</comment>
<keyword evidence="6" id="KW-0809">Transit peptide</keyword>
<evidence type="ECO:0000259" key="17">
    <source>
        <dbReference type="PROSITE" id="PS51352"/>
    </source>
</evidence>
<dbReference type="CDD" id="cd03017">
    <property type="entry name" value="PRX_BCP"/>
    <property type="match status" value="1"/>
</dbReference>
<organism evidence="18 19">
    <name type="scientific">Catellatospora bangladeshensis</name>
    <dbReference type="NCBI Taxonomy" id="310355"/>
    <lineage>
        <taxon>Bacteria</taxon>
        <taxon>Bacillati</taxon>
        <taxon>Actinomycetota</taxon>
        <taxon>Actinomycetes</taxon>
        <taxon>Micromonosporales</taxon>
        <taxon>Micromonosporaceae</taxon>
        <taxon>Catellatospora</taxon>
    </lineage>
</organism>
<evidence type="ECO:0000256" key="13">
    <source>
        <dbReference type="ARBA" id="ARBA00041373"/>
    </source>
</evidence>
<feature type="domain" description="Thioredoxin" evidence="17">
    <location>
        <begin position="7"/>
        <end position="156"/>
    </location>
</feature>
<protein>
    <recommendedName>
        <fullName evidence="3">thioredoxin-dependent peroxiredoxin</fullName>
        <ecNumber evidence="3">1.11.1.24</ecNumber>
    </recommendedName>
    <alternativeName>
        <fullName evidence="13">Bacterioferritin comigratory protein</fullName>
    </alternativeName>
    <alternativeName>
        <fullName evidence="11">Thioredoxin peroxidase</fullName>
    </alternativeName>
</protein>
<feature type="active site" description="Cysteine sulfenic acid (-SOH) intermediate; for peroxidase activity" evidence="16">
    <location>
        <position position="50"/>
    </location>
</feature>
<evidence type="ECO:0000313" key="18">
    <source>
        <dbReference type="EMBL" id="GIF84084.1"/>
    </source>
</evidence>
<dbReference type="Gene3D" id="3.40.30.10">
    <property type="entry name" value="Glutaredoxin"/>
    <property type="match status" value="1"/>
</dbReference>
<evidence type="ECO:0000256" key="9">
    <source>
        <dbReference type="ARBA" id="ARBA00023157"/>
    </source>
</evidence>
<keyword evidence="8" id="KW-0793">Thylakoid</keyword>
<dbReference type="FunFam" id="3.40.30.10:FF:000122">
    <property type="entry name" value="Peroxiredoxin Q chloroplastic"/>
    <property type="match status" value="1"/>
</dbReference>
<evidence type="ECO:0000256" key="5">
    <source>
        <dbReference type="ARBA" id="ARBA00022862"/>
    </source>
</evidence>
<dbReference type="SUPFAM" id="SSF52833">
    <property type="entry name" value="Thioredoxin-like"/>
    <property type="match status" value="1"/>
</dbReference>
<dbReference type="RefSeq" id="WP_203751835.1">
    <property type="nucleotide sequence ID" value="NZ_BONF01000033.1"/>
</dbReference>
<evidence type="ECO:0000256" key="11">
    <source>
        <dbReference type="ARBA" id="ARBA00032824"/>
    </source>
</evidence>
<evidence type="ECO:0000256" key="14">
    <source>
        <dbReference type="ARBA" id="ARBA00049091"/>
    </source>
</evidence>
<evidence type="ECO:0000256" key="6">
    <source>
        <dbReference type="ARBA" id="ARBA00022946"/>
    </source>
</evidence>
<comment type="subunit">
    <text evidence="2">Monomer.</text>
</comment>
<dbReference type="InterPro" id="IPR036249">
    <property type="entry name" value="Thioredoxin-like_sf"/>
</dbReference>
<sequence length="156" mass="16805">MAKVRGPQVGDEAPDFELASQSGERVRLSDYRGKQAVVLYFYPKDDTSGCTAQACSLRDSYEVFTDAGAQVIGISSDSVESHTAFASKYRLPFALLADEGGAVRKAYDVPATFGILPGRVTYVIDREGVVRHVFSSQANIGKHVNGALEIVQQLAS</sequence>
<dbReference type="PANTHER" id="PTHR42801:SF4">
    <property type="entry name" value="AHPC_TSA FAMILY PROTEIN"/>
    <property type="match status" value="1"/>
</dbReference>
<evidence type="ECO:0000313" key="19">
    <source>
        <dbReference type="Proteomes" id="UP000601223"/>
    </source>
</evidence>
<accession>A0A8J3JW02</accession>
<dbReference type="AlphaFoldDB" id="A0A8J3JW02"/>
<comment type="caution">
    <text evidence="18">The sequence shown here is derived from an EMBL/GenBank/DDBJ whole genome shotgun (WGS) entry which is preliminary data.</text>
</comment>
<keyword evidence="10" id="KW-0676">Redox-active center</keyword>
<proteinExistence type="inferred from homology"/>
<evidence type="ECO:0000256" key="4">
    <source>
        <dbReference type="ARBA" id="ARBA00022559"/>
    </source>
</evidence>
<keyword evidence="4" id="KW-0575">Peroxidase</keyword>
<keyword evidence="9" id="KW-1015">Disulfide bond</keyword>
<dbReference type="EMBL" id="BONF01000033">
    <property type="protein sequence ID" value="GIF84084.1"/>
    <property type="molecule type" value="Genomic_DNA"/>
</dbReference>
<evidence type="ECO:0000256" key="7">
    <source>
        <dbReference type="ARBA" id="ARBA00023002"/>
    </source>
</evidence>
<comment type="subcellular location">
    <subcellularLocation>
        <location evidence="15">Thylakoid</location>
    </subcellularLocation>
</comment>
<dbReference type="InterPro" id="IPR013766">
    <property type="entry name" value="Thioredoxin_domain"/>
</dbReference>
<keyword evidence="7" id="KW-0560">Oxidoreductase</keyword>
<comment type="catalytic activity">
    <reaction evidence="14">
        <text>a hydroperoxide + [thioredoxin]-dithiol = an alcohol + [thioredoxin]-disulfide + H2O</text>
        <dbReference type="Rhea" id="RHEA:62620"/>
        <dbReference type="Rhea" id="RHEA-COMP:10698"/>
        <dbReference type="Rhea" id="RHEA-COMP:10700"/>
        <dbReference type="ChEBI" id="CHEBI:15377"/>
        <dbReference type="ChEBI" id="CHEBI:29950"/>
        <dbReference type="ChEBI" id="CHEBI:30879"/>
        <dbReference type="ChEBI" id="CHEBI:35924"/>
        <dbReference type="ChEBI" id="CHEBI:50058"/>
        <dbReference type="EC" id="1.11.1.24"/>
    </reaction>
</comment>
<name>A0A8J3JW02_9ACTN</name>
<dbReference type="GO" id="GO:0005737">
    <property type="term" value="C:cytoplasm"/>
    <property type="evidence" value="ECO:0007669"/>
    <property type="project" value="TreeGrafter"/>
</dbReference>
<evidence type="ECO:0000256" key="16">
    <source>
        <dbReference type="PIRSR" id="PIRSR000239-1"/>
    </source>
</evidence>
<evidence type="ECO:0000256" key="3">
    <source>
        <dbReference type="ARBA" id="ARBA00013017"/>
    </source>
</evidence>
<dbReference type="Pfam" id="PF00578">
    <property type="entry name" value="AhpC-TSA"/>
    <property type="match status" value="1"/>
</dbReference>
<keyword evidence="5" id="KW-0049">Antioxidant</keyword>
<keyword evidence="19" id="KW-1185">Reference proteome</keyword>
<dbReference type="EC" id="1.11.1.24" evidence="3"/>
<evidence type="ECO:0000256" key="10">
    <source>
        <dbReference type="ARBA" id="ARBA00023284"/>
    </source>
</evidence>
<dbReference type="GO" id="GO:0009579">
    <property type="term" value="C:thylakoid"/>
    <property type="evidence" value="ECO:0007669"/>
    <property type="project" value="UniProtKB-SubCell"/>
</dbReference>
<evidence type="ECO:0000256" key="2">
    <source>
        <dbReference type="ARBA" id="ARBA00011245"/>
    </source>
</evidence>
<evidence type="ECO:0000256" key="12">
    <source>
        <dbReference type="ARBA" id="ARBA00038489"/>
    </source>
</evidence>
<evidence type="ECO:0000256" key="15">
    <source>
        <dbReference type="ARBA" id="ARBA00060385"/>
    </source>
</evidence>
<dbReference type="GO" id="GO:0008379">
    <property type="term" value="F:thioredoxin peroxidase activity"/>
    <property type="evidence" value="ECO:0007669"/>
    <property type="project" value="TreeGrafter"/>
</dbReference>
<evidence type="ECO:0000256" key="8">
    <source>
        <dbReference type="ARBA" id="ARBA00023078"/>
    </source>
</evidence>
<dbReference type="GO" id="GO:0034599">
    <property type="term" value="P:cellular response to oxidative stress"/>
    <property type="evidence" value="ECO:0007669"/>
    <property type="project" value="TreeGrafter"/>
</dbReference>
<gene>
    <name evidence="18" type="ORF">Cba03nite_54330</name>
</gene>
<comment type="function">
    <text evidence="1">Thiol-specific peroxidase that catalyzes the reduction of hydrogen peroxide and organic hydroperoxides to water and alcohols, respectively. Plays a role in cell protection against oxidative stress by detoxifying peroxides and as sensor of hydrogen peroxide-mediated signaling events.</text>
</comment>
<dbReference type="InterPro" id="IPR050924">
    <property type="entry name" value="Peroxiredoxin_BCP/PrxQ"/>
</dbReference>
<evidence type="ECO:0000256" key="1">
    <source>
        <dbReference type="ARBA" id="ARBA00003330"/>
    </source>
</evidence>
<dbReference type="PIRSF" id="PIRSF000239">
    <property type="entry name" value="AHPC"/>
    <property type="match status" value="1"/>
</dbReference>
<dbReference type="GO" id="GO:0045454">
    <property type="term" value="P:cell redox homeostasis"/>
    <property type="evidence" value="ECO:0007669"/>
    <property type="project" value="TreeGrafter"/>
</dbReference>
<dbReference type="PROSITE" id="PS51352">
    <property type="entry name" value="THIOREDOXIN_2"/>
    <property type="match status" value="1"/>
</dbReference>
<dbReference type="InterPro" id="IPR000866">
    <property type="entry name" value="AhpC/TSA"/>
</dbReference>
<dbReference type="PANTHER" id="PTHR42801">
    <property type="entry name" value="THIOREDOXIN-DEPENDENT PEROXIDE REDUCTASE"/>
    <property type="match status" value="1"/>
</dbReference>